<dbReference type="EMBL" id="CP053452">
    <property type="protein sequence ID" value="QJW94782.1"/>
    <property type="molecule type" value="Genomic_DNA"/>
</dbReference>
<keyword evidence="1" id="KW-0808">Transferase</keyword>
<organism evidence="7 8">
    <name type="scientific">Frigoriglobus tundricola</name>
    <dbReference type="NCBI Taxonomy" id="2774151"/>
    <lineage>
        <taxon>Bacteria</taxon>
        <taxon>Pseudomonadati</taxon>
        <taxon>Planctomycetota</taxon>
        <taxon>Planctomycetia</taxon>
        <taxon>Gemmatales</taxon>
        <taxon>Gemmataceae</taxon>
        <taxon>Frigoriglobus</taxon>
    </lineage>
</organism>
<keyword evidence="3 7" id="KW-0418">Kinase</keyword>
<dbReference type="PROSITE" id="PS00108">
    <property type="entry name" value="PROTEIN_KINASE_ST"/>
    <property type="match status" value="1"/>
</dbReference>
<evidence type="ECO:0000259" key="6">
    <source>
        <dbReference type="PROSITE" id="PS50011"/>
    </source>
</evidence>
<name>A0A6M5YP83_9BACT</name>
<proteinExistence type="predicted"/>
<dbReference type="SMART" id="SM00220">
    <property type="entry name" value="S_TKc"/>
    <property type="match status" value="1"/>
</dbReference>
<dbReference type="CDD" id="cd14014">
    <property type="entry name" value="STKc_PknB_like"/>
    <property type="match status" value="1"/>
</dbReference>
<dbReference type="PROSITE" id="PS50011">
    <property type="entry name" value="PROTEIN_KINASE_DOM"/>
    <property type="match status" value="1"/>
</dbReference>
<keyword evidence="8" id="KW-1185">Reference proteome</keyword>
<sequence>MDQEDELLLSILYGCPHICQDDVDRLTELCHAGRSGRGGVAGHLVRSGLTSCDATDLAPARNGQRLQVGEFELRFDEGPGFSARLRDEFFQAAPPPKGLLSVWEEPIPALVFARALLRPDRLQAHVRTTAPAAEHVLSDTTRLARVPAVRGAPAPGGYMGPPKPGQLLGRCHLDQQIGKGGSSVVFLATHQKLHIRVAVKILHREAFETGEQSIDMIRREARLLAQLNHPNVVRVFDVEDEGEYPYIVLEYVEGLSLAQLLNQSGAVSADRVTRIATETVAGLAAAHRLGVIHRDVKPDNVLLTRDGQVKVADLGLGMFLDGRLEPKGQEATIVGTVSYISPEQARCDPDLDHRADIYSLGATLYHALVGAPPFVGSSASAILFQHSTAHPVPPAARRPGIPRALNDIVLRMLAKGPGDRFQTYDELTAALAPLAGPPGAPGLASAPTITGGSPLTDGTIVEPQKTSFLGRLMSGRRKGK</sequence>
<dbReference type="PROSITE" id="PS00107">
    <property type="entry name" value="PROTEIN_KINASE_ATP"/>
    <property type="match status" value="1"/>
</dbReference>
<dbReference type="GO" id="GO:0004674">
    <property type="term" value="F:protein serine/threonine kinase activity"/>
    <property type="evidence" value="ECO:0007669"/>
    <property type="project" value="UniProtKB-KW"/>
</dbReference>
<gene>
    <name evidence="7" type="ORF">FTUN_2305</name>
</gene>
<evidence type="ECO:0000256" key="4">
    <source>
        <dbReference type="ARBA" id="ARBA00022840"/>
    </source>
</evidence>
<dbReference type="GO" id="GO:0005524">
    <property type="term" value="F:ATP binding"/>
    <property type="evidence" value="ECO:0007669"/>
    <property type="project" value="UniProtKB-UniRule"/>
</dbReference>
<dbReference type="SUPFAM" id="SSF56112">
    <property type="entry name" value="Protein kinase-like (PK-like)"/>
    <property type="match status" value="1"/>
</dbReference>
<dbReference type="Gene3D" id="3.30.200.20">
    <property type="entry name" value="Phosphorylase Kinase, domain 1"/>
    <property type="match status" value="1"/>
</dbReference>
<dbReference type="InterPro" id="IPR017441">
    <property type="entry name" value="Protein_kinase_ATP_BS"/>
</dbReference>
<evidence type="ECO:0000313" key="7">
    <source>
        <dbReference type="EMBL" id="QJW94782.1"/>
    </source>
</evidence>
<feature type="binding site" evidence="5">
    <location>
        <position position="200"/>
    </location>
    <ligand>
        <name>ATP</name>
        <dbReference type="ChEBI" id="CHEBI:30616"/>
    </ligand>
</feature>
<dbReference type="RefSeq" id="WP_171470702.1">
    <property type="nucleotide sequence ID" value="NZ_CP053452.2"/>
</dbReference>
<evidence type="ECO:0000256" key="2">
    <source>
        <dbReference type="ARBA" id="ARBA00022741"/>
    </source>
</evidence>
<feature type="domain" description="Protein kinase" evidence="6">
    <location>
        <begin position="171"/>
        <end position="435"/>
    </location>
</feature>
<dbReference type="Gene3D" id="1.10.510.10">
    <property type="entry name" value="Transferase(Phosphotransferase) domain 1"/>
    <property type="match status" value="1"/>
</dbReference>
<accession>A0A6M5YP83</accession>
<dbReference type="AlphaFoldDB" id="A0A6M5YP83"/>
<evidence type="ECO:0000256" key="5">
    <source>
        <dbReference type="PROSITE-ProRule" id="PRU10141"/>
    </source>
</evidence>
<protein>
    <submittedName>
        <fullName evidence="7">Serine/threonine protein kinase</fullName>
    </submittedName>
</protein>
<dbReference type="InterPro" id="IPR008271">
    <property type="entry name" value="Ser/Thr_kinase_AS"/>
</dbReference>
<dbReference type="Proteomes" id="UP000503447">
    <property type="component" value="Chromosome"/>
</dbReference>
<dbReference type="Pfam" id="PF00069">
    <property type="entry name" value="Pkinase"/>
    <property type="match status" value="1"/>
</dbReference>
<dbReference type="PANTHER" id="PTHR43289:SF6">
    <property type="entry name" value="SERINE_THREONINE-PROTEIN KINASE NEKL-3"/>
    <property type="match status" value="1"/>
</dbReference>
<dbReference type="InterPro" id="IPR000719">
    <property type="entry name" value="Prot_kinase_dom"/>
</dbReference>
<dbReference type="KEGG" id="ftj:FTUN_2305"/>
<evidence type="ECO:0000256" key="1">
    <source>
        <dbReference type="ARBA" id="ARBA00022679"/>
    </source>
</evidence>
<reference evidence="8" key="1">
    <citation type="submission" date="2020-05" db="EMBL/GenBank/DDBJ databases">
        <title>Frigoriglobus tundricola gen. nov., sp. nov., a psychrotolerant cellulolytic planctomycete of the family Gemmataceae with two divergent copies of 16S rRNA gene.</title>
        <authorList>
            <person name="Kulichevskaya I.S."/>
            <person name="Ivanova A.A."/>
            <person name="Naumoff D.G."/>
            <person name="Beletsky A.V."/>
            <person name="Rijpstra W.I.C."/>
            <person name="Sinninghe Damste J.S."/>
            <person name="Mardanov A.V."/>
            <person name="Ravin N.V."/>
            <person name="Dedysh S.N."/>
        </authorList>
    </citation>
    <scope>NUCLEOTIDE SEQUENCE [LARGE SCALE GENOMIC DNA]</scope>
    <source>
        <strain evidence="8">PL17</strain>
    </source>
</reference>
<dbReference type="PANTHER" id="PTHR43289">
    <property type="entry name" value="MITOGEN-ACTIVATED PROTEIN KINASE KINASE KINASE 20-RELATED"/>
    <property type="match status" value="1"/>
</dbReference>
<evidence type="ECO:0000256" key="3">
    <source>
        <dbReference type="ARBA" id="ARBA00022777"/>
    </source>
</evidence>
<keyword evidence="7" id="KW-0723">Serine/threonine-protein kinase</keyword>
<keyword evidence="4 5" id="KW-0067">ATP-binding</keyword>
<keyword evidence="2 5" id="KW-0547">Nucleotide-binding</keyword>
<evidence type="ECO:0000313" key="8">
    <source>
        <dbReference type="Proteomes" id="UP000503447"/>
    </source>
</evidence>
<dbReference type="InterPro" id="IPR011009">
    <property type="entry name" value="Kinase-like_dom_sf"/>
</dbReference>